<dbReference type="SUPFAM" id="SSF50630">
    <property type="entry name" value="Acid proteases"/>
    <property type="match status" value="1"/>
</dbReference>
<organism evidence="1 2">
    <name type="scientific">Mangrovibacterium diazotrophicum</name>
    <dbReference type="NCBI Taxonomy" id="1261403"/>
    <lineage>
        <taxon>Bacteria</taxon>
        <taxon>Pseudomonadati</taxon>
        <taxon>Bacteroidota</taxon>
        <taxon>Bacteroidia</taxon>
        <taxon>Marinilabiliales</taxon>
        <taxon>Prolixibacteraceae</taxon>
        <taxon>Mangrovibacterium</taxon>
    </lineage>
</organism>
<reference evidence="1 2" key="1">
    <citation type="submission" date="2018-09" db="EMBL/GenBank/DDBJ databases">
        <title>Genomic Encyclopedia of Archaeal and Bacterial Type Strains, Phase II (KMG-II): from individual species to whole genera.</title>
        <authorList>
            <person name="Goeker M."/>
        </authorList>
    </citation>
    <scope>NUCLEOTIDE SEQUENCE [LARGE SCALE GENOMIC DNA]</scope>
    <source>
        <strain evidence="1 2">DSM 27148</strain>
    </source>
</reference>
<keyword evidence="1" id="KW-0378">Hydrolase</keyword>
<proteinExistence type="predicted"/>
<sequence>MKNLFCKSIELPLEIVELEEHNYHLMLKGRLADGAEAWWIVDTGASKTVFDRNQESYFELEESHNKSDYQSAGINAGMVETKVGNISKLKFGTIKIKNLKVALIDLKHVNDIYQRYHDKPVVGLLGSDVMANYGCKIDYMNKTISFQTKPLRK</sequence>
<accession>A0A419W8A6</accession>
<dbReference type="GO" id="GO:0006508">
    <property type="term" value="P:proteolysis"/>
    <property type="evidence" value="ECO:0007669"/>
    <property type="project" value="UniProtKB-KW"/>
</dbReference>
<evidence type="ECO:0000313" key="2">
    <source>
        <dbReference type="Proteomes" id="UP000283387"/>
    </source>
</evidence>
<dbReference type="Proteomes" id="UP000283387">
    <property type="component" value="Unassembled WGS sequence"/>
</dbReference>
<dbReference type="InterPro" id="IPR021109">
    <property type="entry name" value="Peptidase_aspartic_dom_sf"/>
</dbReference>
<comment type="caution">
    <text evidence="1">The sequence shown here is derived from an EMBL/GenBank/DDBJ whole genome shotgun (WGS) entry which is preliminary data.</text>
</comment>
<dbReference type="AlphaFoldDB" id="A0A419W8A6"/>
<name>A0A419W8A6_9BACT</name>
<keyword evidence="1" id="KW-0645">Protease</keyword>
<dbReference type="GO" id="GO:0008233">
    <property type="term" value="F:peptidase activity"/>
    <property type="evidence" value="ECO:0007669"/>
    <property type="project" value="UniProtKB-KW"/>
</dbReference>
<dbReference type="RefSeq" id="WP_120272967.1">
    <property type="nucleotide sequence ID" value="NZ_RAPN01000001.1"/>
</dbReference>
<protein>
    <submittedName>
        <fullName evidence="1">Aspartyl protease</fullName>
    </submittedName>
</protein>
<evidence type="ECO:0000313" key="1">
    <source>
        <dbReference type="EMBL" id="RKD91688.1"/>
    </source>
</evidence>
<dbReference type="OrthoDB" id="7433208at2"/>
<dbReference type="EMBL" id="RAPN01000001">
    <property type="protein sequence ID" value="RKD91688.1"/>
    <property type="molecule type" value="Genomic_DNA"/>
</dbReference>
<keyword evidence="2" id="KW-1185">Reference proteome</keyword>
<dbReference type="Pfam" id="PF13650">
    <property type="entry name" value="Asp_protease_2"/>
    <property type="match status" value="1"/>
</dbReference>
<gene>
    <name evidence="1" type="ORF">BC643_2050</name>
</gene>
<dbReference type="Gene3D" id="2.40.70.10">
    <property type="entry name" value="Acid Proteases"/>
    <property type="match status" value="1"/>
</dbReference>